<dbReference type="InterPro" id="IPR010158">
    <property type="entry name" value="Amidase_Cbmase"/>
</dbReference>
<evidence type="ECO:0000256" key="3">
    <source>
        <dbReference type="PIRSR" id="PIRSR001235-1"/>
    </source>
</evidence>
<comment type="caution">
    <text evidence="6">The sequence shown here is derived from an EMBL/GenBank/DDBJ whole genome shotgun (WGS) entry which is preliminary data.</text>
</comment>
<sequence length="437" mass="46545">MNIARLEKTLQEINEIGATEAQGITRLGFSKEHWQAQQYVIRSCKAEGMAVRVDACGNVIARREGSQPDLPAVACGSHLDTVYQGGRYDGALGVAAGLELVRSLNEKGIVTRHSIELISFACEESARFGVSTVGSKAMAGKLDAKRLEKLLDKEGISFSEALTGVGLDFAGIESARRNGKELKAFFELHIEQGPVLENSGLSIGIATGIAAPTRLDVTIEGKASHSGTTPMNLRKDALLGAAEIVTGLERAALAETKYGTVATAGVCDVHPGAMNVIPDWVNLKLDIRGTNKESRQAVHNRLLDIFRSLVASRGLKLTTRVLSDEDPVLLDEAVAGYLAACCEEDGTAFTRMVSGAGHDAMNMAGLCPTGLIFIPSRDGLSHHPDEYSSLEHIACGAKLLEKAVLGYAEAVSGESLSYFTNLNRSNQDESGKAKHIV</sequence>
<feature type="domain" description="Peptidase M20 dimerisation" evidence="5">
    <location>
        <begin position="216"/>
        <end position="308"/>
    </location>
</feature>
<dbReference type="Proteomes" id="UP000293142">
    <property type="component" value="Unassembled WGS sequence"/>
</dbReference>
<dbReference type="Pfam" id="PF07687">
    <property type="entry name" value="M20_dimer"/>
    <property type="match status" value="1"/>
</dbReference>
<keyword evidence="3" id="KW-0862">Zinc</keyword>
<reference evidence="6 7" key="1">
    <citation type="submission" date="2019-02" db="EMBL/GenBank/DDBJ databases">
        <title>Paenibacillus sp. nov., isolated from surface-sterilized tissue of Thalictrum simplex L.</title>
        <authorList>
            <person name="Tuo L."/>
        </authorList>
    </citation>
    <scope>NUCLEOTIDE SEQUENCE [LARGE SCALE GENOMIC DNA]</scope>
    <source>
        <strain evidence="6 7">N2SHLJ1</strain>
    </source>
</reference>
<name>A0A4Q9DGF5_9BACL</name>
<dbReference type="GO" id="GO:0016813">
    <property type="term" value="F:hydrolase activity, acting on carbon-nitrogen (but not peptide) bonds, in linear amidines"/>
    <property type="evidence" value="ECO:0007669"/>
    <property type="project" value="InterPro"/>
</dbReference>
<dbReference type="PANTHER" id="PTHR32494">
    <property type="entry name" value="ALLANTOATE DEIMINASE-RELATED"/>
    <property type="match status" value="1"/>
</dbReference>
<protein>
    <submittedName>
        <fullName evidence="6">Zn-dependent hydrolase</fullName>
    </submittedName>
</protein>
<feature type="binding site" evidence="3">
    <location>
        <position position="89"/>
    </location>
    <ligand>
        <name>Zn(2+)</name>
        <dbReference type="ChEBI" id="CHEBI:29105"/>
        <label>2</label>
    </ligand>
</feature>
<feature type="binding site" evidence="4">
    <location>
        <position position="275"/>
    </location>
    <ligand>
        <name>allantoate</name>
        <dbReference type="ChEBI" id="CHEBI:17536"/>
    </ligand>
</feature>
<dbReference type="SUPFAM" id="SSF53187">
    <property type="entry name" value="Zn-dependent exopeptidases"/>
    <property type="match status" value="1"/>
</dbReference>
<evidence type="ECO:0000313" key="7">
    <source>
        <dbReference type="Proteomes" id="UP000293142"/>
    </source>
</evidence>
<dbReference type="InterPro" id="IPR036264">
    <property type="entry name" value="Bact_exopeptidase_dim_dom"/>
</dbReference>
<proteinExistence type="inferred from homology"/>
<feature type="binding site" evidence="3">
    <location>
        <position position="189"/>
    </location>
    <ligand>
        <name>Zn(2+)</name>
        <dbReference type="ChEBI" id="CHEBI:29105"/>
        <label>1</label>
    </ligand>
</feature>
<evidence type="ECO:0000313" key="6">
    <source>
        <dbReference type="EMBL" id="TBL69366.1"/>
    </source>
</evidence>
<evidence type="ECO:0000256" key="2">
    <source>
        <dbReference type="ARBA" id="ARBA00022801"/>
    </source>
</evidence>
<feature type="binding site" evidence="4">
    <location>
        <position position="288"/>
    </location>
    <ligand>
        <name>allantoate</name>
        <dbReference type="ChEBI" id="CHEBI:17536"/>
    </ligand>
</feature>
<dbReference type="RefSeq" id="WP_131018385.1">
    <property type="nucleotide sequence ID" value="NZ_SIRE01000038.1"/>
</dbReference>
<dbReference type="NCBIfam" id="NF006771">
    <property type="entry name" value="PRK09290.1-5"/>
    <property type="match status" value="1"/>
</dbReference>
<feature type="binding site" evidence="4">
    <location>
        <position position="214"/>
    </location>
    <ligand>
        <name>allantoate</name>
        <dbReference type="ChEBI" id="CHEBI:17536"/>
    </ligand>
</feature>
<evidence type="ECO:0000256" key="1">
    <source>
        <dbReference type="ARBA" id="ARBA00006153"/>
    </source>
</evidence>
<feature type="binding site" evidence="3">
    <location>
        <position position="78"/>
    </location>
    <ligand>
        <name>Zn(2+)</name>
        <dbReference type="ChEBI" id="CHEBI:29105"/>
        <label>1</label>
    </ligand>
</feature>
<dbReference type="InterPro" id="IPR011650">
    <property type="entry name" value="Peptidase_M20_dimer"/>
</dbReference>
<dbReference type="Gene3D" id="3.40.630.10">
    <property type="entry name" value="Zn peptidases"/>
    <property type="match status" value="1"/>
</dbReference>
<gene>
    <name evidence="6" type="ORF">EYB31_35850</name>
</gene>
<dbReference type="OrthoDB" id="9808195at2"/>
<dbReference type="Gene3D" id="3.30.70.360">
    <property type="match status" value="1"/>
</dbReference>
<organism evidence="6 7">
    <name type="scientific">Paenibacillus thalictri</name>
    <dbReference type="NCBI Taxonomy" id="2527873"/>
    <lineage>
        <taxon>Bacteria</taxon>
        <taxon>Bacillati</taxon>
        <taxon>Bacillota</taxon>
        <taxon>Bacilli</taxon>
        <taxon>Bacillales</taxon>
        <taxon>Paenibacillaceae</taxon>
        <taxon>Paenibacillus</taxon>
    </lineage>
</organism>
<keyword evidence="2 6" id="KW-0378">Hydrolase</keyword>
<accession>A0A4Q9DGF5</accession>
<comment type="similarity">
    <text evidence="1">Belongs to the peptidase M20 family.</text>
</comment>
<keyword evidence="7" id="KW-1185">Reference proteome</keyword>
<dbReference type="EMBL" id="SIRE01000038">
    <property type="protein sequence ID" value="TBL69366.1"/>
    <property type="molecule type" value="Genomic_DNA"/>
</dbReference>
<dbReference type="NCBIfam" id="TIGR01879">
    <property type="entry name" value="hydantase"/>
    <property type="match status" value="1"/>
</dbReference>
<evidence type="ECO:0000259" key="5">
    <source>
        <dbReference type="Pfam" id="PF07687"/>
    </source>
</evidence>
<dbReference type="InterPro" id="IPR002933">
    <property type="entry name" value="Peptidase_M20"/>
</dbReference>
<keyword evidence="3" id="KW-0479">Metal-binding</keyword>
<dbReference type="Pfam" id="PF01546">
    <property type="entry name" value="Peptidase_M20"/>
    <property type="match status" value="1"/>
</dbReference>
<dbReference type="SUPFAM" id="SSF55031">
    <property type="entry name" value="Bacterial exopeptidase dimerisation domain"/>
    <property type="match status" value="1"/>
</dbReference>
<feature type="binding site" evidence="3">
    <location>
        <position position="382"/>
    </location>
    <ligand>
        <name>Zn(2+)</name>
        <dbReference type="ChEBI" id="CHEBI:29105"/>
        <label>2</label>
    </ligand>
</feature>
<dbReference type="AlphaFoldDB" id="A0A4Q9DGF5"/>
<evidence type="ECO:0000256" key="4">
    <source>
        <dbReference type="PIRSR" id="PIRSR001235-2"/>
    </source>
</evidence>
<feature type="binding site" evidence="3">
    <location>
        <position position="89"/>
    </location>
    <ligand>
        <name>Zn(2+)</name>
        <dbReference type="ChEBI" id="CHEBI:29105"/>
        <label>1</label>
    </ligand>
</feature>
<dbReference type="CDD" id="cd03884">
    <property type="entry name" value="M20_bAS"/>
    <property type="match status" value="1"/>
</dbReference>
<dbReference type="GO" id="GO:0046872">
    <property type="term" value="F:metal ion binding"/>
    <property type="evidence" value="ECO:0007669"/>
    <property type="project" value="UniProtKB-KW"/>
</dbReference>
<comment type="cofactor">
    <cofactor evidence="3">
        <name>Zn(2+)</name>
        <dbReference type="ChEBI" id="CHEBI:29105"/>
    </cofactor>
    <text evidence="3">Binds 2 Zn(2+) ions per subunit.</text>
</comment>
<feature type="binding site" evidence="3">
    <location>
        <position position="124"/>
    </location>
    <ligand>
        <name>Zn(2+)</name>
        <dbReference type="ChEBI" id="CHEBI:29105"/>
        <label>2</label>
    </ligand>
</feature>
<dbReference type="PANTHER" id="PTHR32494:SF5">
    <property type="entry name" value="ALLANTOATE AMIDOHYDROLASE"/>
    <property type="match status" value="1"/>
</dbReference>
<dbReference type="PIRSF" id="PIRSF001235">
    <property type="entry name" value="Amidase_carbamoylase"/>
    <property type="match status" value="1"/>
</dbReference>